<evidence type="ECO:0000313" key="1">
    <source>
        <dbReference type="EMBL" id="PTW52191.1"/>
    </source>
</evidence>
<dbReference type="AlphaFoldDB" id="A0A8E3ATG0"/>
<proteinExistence type="predicted"/>
<sequence length="711" mass="76240">MTEELPPPITFAALMAEATPAAQRASGRIWTDYNTHDPGVTFLEQTAFALTEIAYRADHPVRDHLTAAPEAFDLDALALFGPQEVLPGRPVTALDLAACLSALPEVARVFVRPAGARGLYEIAVLPGEGITAATAIDAVAAAFDRIRLIGTDTLPVALAETRWLDLAGRISIGPMAKPDAIAAEVYHVVNLVLKGLDATGTGGRRGATRADLFDDPATIWPPVQAEPGDPARPDLVLAALERIEGIENVHELRLIEATPHDDRRLARPGIVAVHEVRLPAGAARLELTLDGAPVPLDPHGIAEEYDRLTAARIAGQGNRLDPRDFDVAFAGRLRAAGRLSVDATLPAIYRIRGGERIASYRGMIDATLGAMAAPLSALPARYAARADTDPEDAVALRERREMLDYLIALQGDEMPDTAQTGLHAYRSAAERLRWDIAWREAYLARLPGFDFHKGTAHPEFGAAARLAHLCDLSPWTGPVAALAAAGLTLDAGVDAPEATVPRSDLTLPDPAHDLFLTRRSAPAPLGASDLAALSPWIAEGRLSPALLRRAASAEAYLLTPGDDPADGWQLLFEPVPGAPFLYRCATDCDRAALDRLGTRLCRAWQDLNRACEQLLLIEDIRLRGSGRGFAEASVWALLPGWTARGTDPAFRRHVEDMILRVAPAHVHVRPVWLDADALADLAPRIAAWRAGMDGAAADLRAALRRNGGPLE</sequence>
<organism evidence="1 2">
    <name type="scientific">Rhodovulum kholense</name>
    <dbReference type="NCBI Taxonomy" id="453584"/>
    <lineage>
        <taxon>Bacteria</taxon>
        <taxon>Pseudomonadati</taxon>
        <taxon>Pseudomonadota</taxon>
        <taxon>Alphaproteobacteria</taxon>
        <taxon>Rhodobacterales</taxon>
        <taxon>Paracoccaceae</taxon>
        <taxon>Rhodovulum</taxon>
    </lineage>
</organism>
<dbReference type="Proteomes" id="UP000244037">
    <property type="component" value="Unassembled WGS sequence"/>
</dbReference>
<reference evidence="1 2" key="1">
    <citation type="submission" date="2018-04" db="EMBL/GenBank/DDBJ databases">
        <title>Genomic Encyclopedia of Archaeal and Bacterial Type Strains, Phase II (KMG-II): from individual species to whole genera.</title>
        <authorList>
            <person name="Goeker M."/>
        </authorList>
    </citation>
    <scope>NUCLEOTIDE SEQUENCE [LARGE SCALE GENOMIC DNA]</scope>
    <source>
        <strain evidence="1 2">DSM 19783</strain>
    </source>
</reference>
<accession>A0A8E3ATG0</accession>
<dbReference type="RefSeq" id="WP_108023562.1">
    <property type="nucleotide sequence ID" value="NZ_QAYC01000001.1"/>
</dbReference>
<gene>
    <name evidence="1" type="ORF">C8N38_101496</name>
</gene>
<keyword evidence="2" id="KW-1185">Reference proteome</keyword>
<name>A0A8E3ATG0_9RHOB</name>
<comment type="caution">
    <text evidence="1">The sequence shown here is derived from an EMBL/GenBank/DDBJ whole genome shotgun (WGS) entry which is preliminary data.</text>
</comment>
<evidence type="ECO:0000313" key="2">
    <source>
        <dbReference type="Proteomes" id="UP000244037"/>
    </source>
</evidence>
<dbReference type="OrthoDB" id="8263000at2"/>
<dbReference type="EMBL" id="QAYC01000001">
    <property type="protein sequence ID" value="PTW52191.1"/>
    <property type="molecule type" value="Genomic_DNA"/>
</dbReference>
<protein>
    <submittedName>
        <fullName evidence="1">Uncharacterized protein</fullName>
    </submittedName>
</protein>